<dbReference type="InterPro" id="IPR006664">
    <property type="entry name" value="OMP_bac"/>
</dbReference>
<evidence type="ECO:0000256" key="3">
    <source>
        <dbReference type="PROSITE-ProRule" id="PRU00473"/>
    </source>
</evidence>
<comment type="subcellular location">
    <subcellularLocation>
        <location evidence="1">Cell outer membrane</location>
    </subcellularLocation>
</comment>
<dbReference type="CDD" id="cd07185">
    <property type="entry name" value="OmpA_C-like"/>
    <property type="match status" value="1"/>
</dbReference>
<proteinExistence type="predicted"/>
<dbReference type="InterPro" id="IPR006665">
    <property type="entry name" value="OmpA-like"/>
</dbReference>
<dbReference type="EMBL" id="JBHTCA010000003">
    <property type="protein sequence ID" value="MFC7408484.1"/>
    <property type="molecule type" value="Genomic_DNA"/>
</dbReference>
<evidence type="ECO:0000256" key="1">
    <source>
        <dbReference type="ARBA" id="ARBA00004442"/>
    </source>
</evidence>
<keyword evidence="2 3" id="KW-0472">Membrane</keyword>
<evidence type="ECO:0000313" key="6">
    <source>
        <dbReference type="Proteomes" id="UP001596501"/>
    </source>
</evidence>
<evidence type="ECO:0000313" key="5">
    <source>
        <dbReference type="EMBL" id="MFC7408484.1"/>
    </source>
</evidence>
<dbReference type="RefSeq" id="WP_382220816.1">
    <property type="nucleotide sequence ID" value="NZ_JBHTCA010000003.1"/>
</dbReference>
<evidence type="ECO:0000259" key="4">
    <source>
        <dbReference type="PROSITE" id="PS51123"/>
    </source>
</evidence>
<dbReference type="PROSITE" id="PS51123">
    <property type="entry name" value="OMPA_2"/>
    <property type="match status" value="1"/>
</dbReference>
<reference evidence="6" key="1">
    <citation type="journal article" date="2019" name="Int. J. Syst. Evol. Microbiol.">
        <title>The Global Catalogue of Microorganisms (GCM) 10K type strain sequencing project: providing services to taxonomists for standard genome sequencing and annotation.</title>
        <authorList>
            <consortium name="The Broad Institute Genomics Platform"/>
            <consortium name="The Broad Institute Genome Sequencing Center for Infectious Disease"/>
            <person name="Wu L."/>
            <person name="Ma J."/>
        </authorList>
    </citation>
    <scope>NUCLEOTIDE SEQUENCE [LARGE SCALE GENOMIC DNA]</scope>
    <source>
        <strain evidence="6">CGMCC 1.12371</strain>
    </source>
</reference>
<dbReference type="PANTHER" id="PTHR30329:SF17">
    <property type="entry name" value="LIPOPROTEIN YFIB-RELATED"/>
    <property type="match status" value="1"/>
</dbReference>
<comment type="caution">
    <text evidence="5">The sequence shown here is derived from an EMBL/GenBank/DDBJ whole genome shotgun (WGS) entry which is preliminary data.</text>
</comment>
<protein>
    <submittedName>
        <fullName evidence="5">OmpA family protein</fullName>
    </submittedName>
</protein>
<name>A0ABW2QGA7_9BURK</name>
<dbReference type="Pfam" id="PF00691">
    <property type="entry name" value="OmpA"/>
    <property type="match status" value="1"/>
</dbReference>
<dbReference type="SUPFAM" id="SSF103088">
    <property type="entry name" value="OmpA-like"/>
    <property type="match status" value="1"/>
</dbReference>
<organism evidence="5 6">
    <name type="scientific">Hydrogenophaga atypica</name>
    <dbReference type="NCBI Taxonomy" id="249409"/>
    <lineage>
        <taxon>Bacteria</taxon>
        <taxon>Pseudomonadati</taxon>
        <taxon>Pseudomonadota</taxon>
        <taxon>Betaproteobacteria</taxon>
        <taxon>Burkholderiales</taxon>
        <taxon>Comamonadaceae</taxon>
        <taxon>Hydrogenophaga</taxon>
    </lineage>
</organism>
<sequence>MSIQGLPKHPNPPTPRRLFVAASGACCLALLGCQSAPQPKSATAPKSPSRLKDEQLQVLRQAGFRETDDGWELGLSVKILFDLNNARVNESSREAIVKLGRQLRAVQILKLRVDGHTDNSGTRAHNEQLSLRRAEAVGDALTLAGYAATELQLRGLGAQFPVADNSTPEGRADNRRVAIVVPALP</sequence>
<accession>A0ABW2QGA7</accession>
<dbReference type="PANTHER" id="PTHR30329">
    <property type="entry name" value="STATOR ELEMENT OF FLAGELLAR MOTOR COMPLEX"/>
    <property type="match status" value="1"/>
</dbReference>
<dbReference type="InterPro" id="IPR036737">
    <property type="entry name" value="OmpA-like_sf"/>
</dbReference>
<feature type="domain" description="OmpA-like" evidence="4">
    <location>
        <begin position="69"/>
        <end position="185"/>
    </location>
</feature>
<dbReference type="InterPro" id="IPR050330">
    <property type="entry name" value="Bact_OuterMem_StrucFunc"/>
</dbReference>
<dbReference type="PRINTS" id="PR01021">
    <property type="entry name" value="OMPADOMAIN"/>
</dbReference>
<dbReference type="Proteomes" id="UP001596501">
    <property type="component" value="Unassembled WGS sequence"/>
</dbReference>
<evidence type="ECO:0000256" key="2">
    <source>
        <dbReference type="ARBA" id="ARBA00023136"/>
    </source>
</evidence>
<dbReference type="Gene3D" id="3.30.1330.60">
    <property type="entry name" value="OmpA-like domain"/>
    <property type="match status" value="1"/>
</dbReference>
<keyword evidence="6" id="KW-1185">Reference proteome</keyword>
<gene>
    <name evidence="5" type="ORF">ACFQPB_06390</name>
</gene>
<dbReference type="PRINTS" id="PR01023">
    <property type="entry name" value="NAFLGMOTY"/>
</dbReference>